<dbReference type="STRING" id="400682.A0A1X7SJ36"/>
<organism evidence="1">
    <name type="scientific">Amphimedon queenslandica</name>
    <name type="common">Sponge</name>
    <dbReference type="NCBI Taxonomy" id="400682"/>
    <lineage>
        <taxon>Eukaryota</taxon>
        <taxon>Metazoa</taxon>
        <taxon>Porifera</taxon>
        <taxon>Demospongiae</taxon>
        <taxon>Heteroscleromorpha</taxon>
        <taxon>Haplosclerida</taxon>
        <taxon>Niphatidae</taxon>
        <taxon>Amphimedon</taxon>
    </lineage>
</organism>
<protein>
    <submittedName>
        <fullName evidence="1">Uncharacterized protein</fullName>
    </submittedName>
</protein>
<name>A0A1X7SJ36_AMPQE</name>
<dbReference type="OrthoDB" id="289038at2759"/>
<dbReference type="InParanoid" id="A0A1X7SJ36"/>
<reference evidence="1" key="1">
    <citation type="submission" date="2017-05" db="UniProtKB">
        <authorList>
            <consortium name="EnsemblMetazoa"/>
        </authorList>
    </citation>
    <scope>IDENTIFICATION</scope>
</reference>
<proteinExistence type="predicted"/>
<sequence>SYIPDVQCIFGHLLESNVQYCTPNLFWKNFRLEDNQSMSKDTRYVIKQCPFTAPTFLNASEFFSSSTHQIDETLKKRGHSKVQEATRFYVTPALSSSV</sequence>
<dbReference type="AlphaFoldDB" id="A0A1X7SJ36"/>
<accession>A0A1X7SJ36</accession>
<dbReference type="EnsemblMetazoa" id="Aqu2.1.02137_001">
    <property type="protein sequence ID" value="Aqu2.1.02137_001"/>
    <property type="gene ID" value="Aqu2.1.02137"/>
</dbReference>
<evidence type="ECO:0000313" key="1">
    <source>
        <dbReference type="EnsemblMetazoa" id="Aqu2.1.02137_001"/>
    </source>
</evidence>